<evidence type="ECO:0000256" key="5">
    <source>
        <dbReference type="ARBA" id="ARBA00022692"/>
    </source>
</evidence>
<dbReference type="CDD" id="cd01347">
    <property type="entry name" value="ligand_gated_channel"/>
    <property type="match status" value="1"/>
</dbReference>
<evidence type="ECO:0000259" key="15">
    <source>
        <dbReference type="Pfam" id="PF00593"/>
    </source>
</evidence>
<evidence type="ECO:0000256" key="9">
    <source>
        <dbReference type="ARBA" id="ARBA00023170"/>
    </source>
</evidence>
<evidence type="ECO:0000256" key="11">
    <source>
        <dbReference type="PROSITE-ProRule" id="PRU01360"/>
    </source>
</evidence>
<evidence type="ECO:0000256" key="6">
    <source>
        <dbReference type="ARBA" id="ARBA00022729"/>
    </source>
</evidence>
<dbReference type="Pfam" id="PF07715">
    <property type="entry name" value="Plug"/>
    <property type="match status" value="1"/>
</dbReference>
<dbReference type="InterPro" id="IPR037066">
    <property type="entry name" value="Plug_dom_sf"/>
</dbReference>
<feature type="chain" id="PRO_5045229350" evidence="14">
    <location>
        <begin position="28"/>
        <end position="680"/>
    </location>
</feature>
<keyword evidence="6 14" id="KW-0732">Signal</keyword>
<evidence type="ECO:0000256" key="13">
    <source>
        <dbReference type="RuleBase" id="RU003357"/>
    </source>
</evidence>
<dbReference type="Gene3D" id="2.40.170.20">
    <property type="entry name" value="TonB-dependent receptor, beta-barrel domain"/>
    <property type="match status" value="1"/>
</dbReference>
<keyword evidence="9 17" id="KW-0675">Receptor</keyword>
<dbReference type="Pfam" id="PF00593">
    <property type="entry name" value="TonB_dep_Rec_b-barrel"/>
    <property type="match status" value="1"/>
</dbReference>
<keyword evidence="8 11" id="KW-0472">Membrane</keyword>
<dbReference type="SUPFAM" id="SSF56935">
    <property type="entry name" value="Porins"/>
    <property type="match status" value="1"/>
</dbReference>
<comment type="subcellular location">
    <subcellularLocation>
        <location evidence="1 11">Cell outer membrane</location>
        <topology evidence="1 11">Multi-pass membrane protein</topology>
    </subcellularLocation>
</comment>
<evidence type="ECO:0000256" key="7">
    <source>
        <dbReference type="ARBA" id="ARBA00023077"/>
    </source>
</evidence>
<dbReference type="RefSeq" id="WP_269022132.1">
    <property type="nucleotide sequence ID" value="NZ_CP113517.1"/>
</dbReference>
<dbReference type="InterPro" id="IPR000531">
    <property type="entry name" value="Beta-barrel_TonB"/>
</dbReference>
<evidence type="ECO:0000259" key="16">
    <source>
        <dbReference type="Pfam" id="PF07715"/>
    </source>
</evidence>
<evidence type="ECO:0000256" key="2">
    <source>
        <dbReference type="ARBA" id="ARBA00008143"/>
    </source>
</evidence>
<evidence type="ECO:0000256" key="1">
    <source>
        <dbReference type="ARBA" id="ARBA00004571"/>
    </source>
</evidence>
<dbReference type="PROSITE" id="PS01156">
    <property type="entry name" value="TONB_DEPENDENT_REC_2"/>
    <property type="match status" value="1"/>
</dbReference>
<evidence type="ECO:0000256" key="4">
    <source>
        <dbReference type="ARBA" id="ARBA00022452"/>
    </source>
</evidence>
<dbReference type="PANTHER" id="PTHR30069:SF29">
    <property type="entry name" value="HEMOGLOBIN AND HEMOGLOBIN-HAPTOGLOBIN-BINDING PROTEIN 1-RELATED"/>
    <property type="match status" value="1"/>
</dbReference>
<evidence type="ECO:0000256" key="14">
    <source>
        <dbReference type="SAM" id="SignalP"/>
    </source>
</evidence>
<evidence type="ECO:0000256" key="12">
    <source>
        <dbReference type="PROSITE-ProRule" id="PRU10144"/>
    </source>
</evidence>
<comment type="similarity">
    <text evidence="2">Belongs to the TonB-dependent receptor family. Hemoglobin/haptoglobin binding protein subfamily.</text>
</comment>
<keyword evidence="18" id="KW-1185">Reference proteome</keyword>
<dbReference type="EMBL" id="CP113517">
    <property type="protein sequence ID" value="WAR45021.1"/>
    <property type="molecule type" value="Genomic_DNA"/>
</dbReference>
<name>A0ABY7GKJ2_9GAMM</name>
<evidence type="ECO:0000256" key="10">
    <source>
        <dbReference type="ARBA" id="ARBA00023237"/>
    </source>
</evidence>
<organism evidence="17 18">
    <name type="scientific">Methylomonas rapida</name>
    <dbReference type="NCBI Taxonomy" id="2963939"/>
    <lineage>
        <taxon>Bacteria</taxon>
        <taxon>Pseudomonadati</taxon>
        <taxon>Pseudomonadota</taxon>
        <taxon>Gammaproteobacteria</taxon>
        <taxon>Methylococcales</taxon>
        <taxon>Methylococcaceae</taxon>
        <taxon>Methylomonas</taxon>
    </lineage>
</organism>
<dbReference type="Gene3D" id="2.170.130.10">
    <property type="entry name" value="TonB-dependent receptor, plug domain"/>
    <property type="match status" value="1"/>
</dbReference>
<keyword evidence="5 11" id="KW-0812">Transmembrane</keyword>
<evidence type="ECO:0000256" key="3">
    <source>
        <dbReference type="ARBA" id="ARBA00022448"/>
    </source>
</evidence>
<sequence>MMLFSTNRCIALLLGLLLLTAVDTAFAAEDATDPMQSTQELLPLSWEELTDLDVSSLARQEQSVKNSPSAAFVITAEDIRRSGVTSIPELLRMVPGMNVARINSWNWAISARGFNDLYSNKLQVMIDGRSIYDPLFSGVYWGQQNPSLQDIERIEVLRGPSGSLWGANAVNGTINIITRSARDTQGGLLYGGGGSEEQGFGGLRYGTRLSESTYLRGTLNTLHRDASMDLTGNQDTHDDGNAQNGNFRLDSQLSEHDQLMLEANVTRYRFHGYFIGVTSLDPLRWRNDDFGREGVTGSLQGNWKHRTDSGHNWDVNMAFTQTSWDLAMNGMDRSHFVLDFQHNLPAYDAHHLLWGLNYQTIHDNFENTLTVGYTPLEFTQHNIGVFLQDQIDLLDNLSLILGNRVEHFTYTGWETEPNARLLWTPNKQHSLWAAVSRAVVLPNRAQHSIHLFKQLPGTNPPVFGNALTNPDMRTENLLAFELGWRWQISHSLDVDTALFYNIYDKMQGTKFVGNPYTIDNSGTVVRDGAVGNFRQVKSYGLELAANYRINPDWRWQASYSANQFEARYDENEPWFRDPLTEIHQNPQHSLSLRSLYNVTNEIELDAWARYVDEIYVDGRTIPDYFTLDLRLGWHPHKDLEFSLSGQNLLDSHHPEFSDVFYITAFSQIERAYLAQMSWRF</sequence>
<dbReference type="InterPro" id="IPR039426">
    <property type="entry name" value="TonB-dep_rcpt-like"/>
</dbReference>
<proteinExistence type="inferred from homology"/>
<dbReference type="Proteomes" id="UP001162780">
    <property type="component" value="Chromosome"/>
</dbReference>
<gene>
    <name evidence="17" type="ORF">NM686_000495</name>
</gene>
<accession>A0ABY7GKJ2</accession>
<feature type="domain" description="TonB-dependent receptor plug" evidence="16">
    <location>
        <begin position="64"/>
        <end position="173"/>
    </location>
</feature>
<dbReference type="InterPro" id="IPR036942">
    <property type="entry name" value="Beta-barrel_TonB_sf"/>
</dbReference>
<dbReference type="InterPro" id="IPR012910">
    <property type="entry name" value="Plug_dom"/>
</dbReference>
<dbReference type="PANTHER" id="PTHR30069">
    <property type="entry name" value="TONB-DEPENDENT OUTER MEMBRANE RECEPTOR"/>
    <property type="match status" value="1"/>
</dbReference>
<feature type="domain" description="TonB-dependent receptor-like beta-barrel" evidence="15">
    <location>
        <begin position="231"/>
        <end position="648"/>
    </location>
</feature>
<feature type="signal peptide" evidence="14">
    <location>
        <begin position="1"/>
        <end position="27"/>
    </location>
</feature>
<evidence type="ECO:0000256" key="8">
    <source>
        <dbReference type="ARBA" id="ARBA00023136"/>
    </source>
</evidence>
<dbReference type="InterPro" id="IPR010917">
    <property type="entry name" value="TonB_rcpt_CS"/>
</dbReference>
<feature type="short sequence motif" description="TonB C-terminal box" evidence="12">
    <location>
        <begin position="663"/>
        <end position="680"/>
    </location>
</feature>
<reference evidence="17" key="1">
    <citation type="submission" date="2022-11" db="EMBL/GenBank/DDBJ databases">
        <title>Methylomonas rapida sp. nov., Carotenoid-Producing Obligate Methanotrophs with High Growth Characteristics and Biotechnological Potential.</title>
        <authorList>
            <person name="Tikhonova E.N."/>
            <person name="Suleimanov R.Z."/>
            <person name="Miroshnikov K."/>
            <person name="Oshkin I.Y."/>
            <person name="Belova S.E."/>
            <person name="Danilova O.V."/>
            <person name="Ashikhmin A."/>
            <person name="Konopkin A."/>
            <person name="But S.Y."/>
            <person name="Khmelenina V.N."/>
            <person name="Kuznetsov N."/>
            <person name="Pimenov N.V."/>
            <person name="Dedysh S.N."/>
        </authorList>
    </citation>
    <scope>NUCLEOTIDE SEQUENCE</scope>
    <source>
        <strain evidence="17">MP1</strain>
    </source>
</reference>
<keyword evidence="7 13" id="KW-0798">TonB box</keyword>
<evidence type="ECO:0000313" key="18">
    <source>
        <dbReference type="Proteomes" id="UP001162780"/>
    </source>
</evidence>
<protein>
    <submittedName>
        <fullName evidence="17">TonB-dependent receptor</fullName>
    </submittedName>
</protein>
<keyword evidence="4 11" id="KW-1134">Transmembrane beta strand</keyword>
<evidence type="ECO:0000313" key="17">
    <source>
        <dbReference type="EMBL" id="WAR45021.1"/>
    </source>
</evidence>
<keyword evidence="3 11" id="KW-0813">Transport</keyword>
<keyword evidence="10 11" id="KW-0998">Cell outer membrane</keyword>
<dbReference type="PROSITE" id="PS52016">
    <property type="entry name" value="TONB_DEPENDENT_REC_3"/>
    <property type="match status" value="1"/>
</dbReference>